<reference evidence="1 2" key="1">
    <citation type="journal article" date="2021" name="Nat. Plants">
        <title>The Taxus genome provides insights into paclitaxel biosynthesis.</title>
        <authorList>
            <person name="Xiong X."/>
            <person name="Gou J."/>
            <person name="Liao Q."/>
            <person name="Li Y."/>
            <person name="Zhou Q."/>
            <person name="Bi G."/>
            <person name="Li C."/>
            <person name="Du R."/>
            <person name="Wang X."/>
            <person name="Sun T."/>
            <person name="Guo L."/>
            <person name="Liang H."/>
            <person name="Lu P."/>
            <person name="Wu Y."/>
            <person name="Zhang Z."/>
            <person name="Ro D.K."/>
            <person name="Shang Y."/>
            <person name="Huang S."/>
            <person name="Yan J."/>
        </authorList>
    </citation>
    <scope>NUCLEOTIDE SEQUENCE [LARGE SCALE GENOMIC DNA]</scope>
    <source>
        <strain evidence="1">Ta-2019</strain>
    </source>
</reference>
<evidence type="ECO:0000313" key="1">
    <source>
        <dbReference type="EMBL" id="KAH9299530.1"/>
    </source>
</evidence>
<evidence type="ECO:0000313" key="2">
    <source>
        <dbReference type="Proteomes" id="UP000824469"/>
    </source>
</evidence>
<organism evidence="1 2">
    <name type="scientific">Taxus chinensis</name>
    <name type="common">Chinese yew</name>
    <name type="synonym">Taxus wallichiana var. chinensis</name>
    <dbReference type="NCBI Taxonomy" id="29808"/>
    <lineage>
        <taxon>Eukaryota</taxon>
        <taxon>Viridiplantae</taxon>
        <taxon>Streptophyta</taxon>
        <taxon>Embryophyta</taxon>
        <taxon>Tracheophyta</taxon>
        <taxon>Spermatophyta</taxon>
        <taxon>Pinopsida</taxon>
        <taxon>Pinidae</taxon>
        <taxon>Conifers II</taxon>
        <taxon>Cupressales</taxon>
        <taxon>Taxaceae</taxon>
        <taxon>Taxus</taxon>
    </lineage>
</organism>
<gene>
    <name evidence="1" type="ORF">KI387_031212</name>
</gene>
<dbReference type="PANTHER" id="PTHR36025">
    <property type="entry name" value="DIHYDROOROTATE DEHYDROGENASE (DUF3598)"/>
    <property type="match status" value="1"/>
</dbReference>
<accession>A0AA38FEY1</accession>
<protein>
    <submittedName>
        <fullName evidence="1">Uncharacterized protein</fullName>
    </submittedName>
</protein>
<dbReference type="Proteomes" id="UP000824469">
    <property type="component" value="Unassembled WGS sequence"/>
</dbReference>
<keyword evidence="2" id="KW-1185">Reference proteome</keyword>
<sequence>MRASARLTVNGKYSLKTSCKRKDDKDGSYSRGPLVLDVKGSADDSRYYISPTYKIEQCLVRGCHKRLRVVHTIALKEGGAEVELLRLAVYKEEWMAPSHLELVSETEESPLKPISHEKRISPTELVGSWKVFEISATAILDDLEEETSAKRPSFVYLCMETLKRRRLPEVPLHFVDADALDLQDVTVLWLPGGITAYVDTKEDDVLTIGFGWYFDDGTNLVMERDYGADGKLLE</sequence>
<feature type="non-terminal residue" evidence="1">
    <location>
        <position position="1"/>
    </location>
</feature>
<name>A0AA38FEY1_TAXCH</name>
<proteinExistence type="predicted"/>
<dbReference type="AlphaFoldDB" id="A0AA38FEY1"/>
<dbReference type="PANTHER" id="PTHR36025:SF1">
    <property type="entry name" value="DIHYDROOROTATE DEHYDROGENASE (DUF3598)"/>
    <property type="match status" value="1"/>
</dbReference>
<comment type="caution">
    <text evidence="1">The sequence shown here is derived from an EMBL/GenBank/DDBJ whole genome shotgun (WGS) entry which is preliminary data.</text>
</comment>
<dbReference type="EMBL" id="JAHRHJ020000010">
    <property type="protein sequence ID" value="KAH9299530.1"/>
    <property type="molecule type" value="Genomic_DNA"/>
</dbReference>